<dbReference type="InterPro" id="IPR016181">
    <property type="entry name" value="Acyl_CoA_acyltransferase"/>
</dbReference>
<dbReference type="PROSITE" id="PS51186">
    <property type="entry name" value="GNAT"/>
    <property type="match status" value="1"/>
</dbReference>
<feature type="domain" description="N-acetyltransferase" evidence="1">
    <location>
        <begin position="1"/>
        <end position="144"/>
    </location>
</feature>
<organism evidence="2 3">
    <name type="scientific">Paenibacillus etheri</name>
    <dbReference type="NCBI Taxonomy" id="1306852"/>
    <lineage>
        <taxon>Bacteria</taxon>
        <taxon>Bacillati</taxon>
        <taxon>Bacillota</taxon>
        <taxon>Bacilli</taxon>
        <taxon>Bacillales</taxon>
        <taxon>Paenibacillaceae</taxon>
        <taxon>Paenibacillus</taxon>
    </lineage>
</organism>
<accession>A0A0W1APH0</accession>
<dbReference type="Proteomes" id="UP000054709">
    <property type="component" value="Unassembled WGS sequence"/>
</dbReference>
<proteinExistence type="predicted"/>
<dbReference type="OrthoDB" id="9127144at2"/>
<reference evidence="2 3" key="1">
    <citation type="journal article" date="2015" name="Int. Biodeterior. Biodegradation">
        <title>Physiological and genetic screening methods for the isolation of methyl tert-butyl ether-degrading bacteria for bioremediation purposes.</title>
        <authorList>
            <person name="Guisado I.M."/>
            <person name="Purswani J."/>
            <person name="Gonzalez Lopez J."/>
            <person name="Pozo C."/>
        </authorList>
    </citation>
    <scope>NUCLEOTIDE SEQUENCE [LARGE SCALE GENOMIC DNA]</scope>
    <source>
        <strain evidence="2 3">SH7</strain>
    </source>
</reference>
<gene>
    <name evidence="2" type="ORF">UQ64_03660</name>
</gene>
<dbReference type="RefSeq" id="WP_060627023.1">
    <property type="nucleotide sequence ID" value="NZ_LCZJ02000098.1"/>
</dbReference>
<dbReference type="Gene3D" id="3.40.630.30">
    <property type="match status" value="1"/>
</dbReference>
<evidence type="ECO:0000313" key="2">
    <source>
        <dbReference type="EMBL" id="KTD83231.1"/>
    </source>
</evidence>
<keyword evidence="3" id="KW-1185">Reference proteome</keyword>
<dbReference type="InterPro" id="IPR000182">
    <property type="entry name" value="GNAT_dom"/>
</dbReference>
<dbReference type="Pfam" id="PF13508">
    <property type="entry name" value="Acetyltransf_7"/>
    <property type="match status" value="1"/>
</dbReference>
<dbReference type="CDD" id="cd04301">
    <property type="entry name" value="NAT_SF"/>
    <property type="match status" value="1"/>
</dbReference>
<dbReference type="EMBL" id="LCZJ02000098">
    <property type="protein sequence ID" value="KTD83231.1"/>
    <property type="molecule type" value="Genomic_DNA"/>
</dbReference>
<dbReference type="SUPFAM" id="SSF55729">
    <property type="entry name" value="Acyl-CoA N-acyltransferases (Nat)"/>
    <property type="match status" value="1"/>
</dbReference>
<name>A0A0W1APH0_9BACL</name>
<protein>
    <submittedName>
        <fullName evidence="2">GNAT family acetyltransferase</fullName>
    </submittedName>
</protein>
<comment type="caution">
    <text evidence="2">The sequence shown here is derived from an EMBL/GenBank/DDBJ whole genome shotgun (WGS) entry which is preliminary data.</text>
</comment>
<evidence type="ECO:0000313" key="3">
    <source>
        <dbReference type="Proteomes" id="UP000054709"/>
    </source>
</evidence>
<dbReference type="GO" id="GO:0016747">
    <property type="term" value="F:acyltransferase activity, transferring groups other than amino-acyl groups"/>
    <property type="evidence" value="ECO:0007669"/>
    <property type="project" value="InterPro"/>
</dbReference>
<evidence type="ECO:0000259" key="1">
    <source>
        <dbReference type="PROSITE" id="PS51186"/>
    </source>
</evidence>
<sequence length="173" mass="20169">MNHTTFDEIFAIMEASFPTSEIRTYEGQQELLDVPHYRLITEVNAEGKIIAFIACWEFPGFRFVEHIAVDPSIRGGGIGKKLMEEYIRQSGKPVLLEVEPPLGEMEQRRIGFYERLGFHLNPYAYVQPPLREENADLPLQIMTYPNPVDEEEFNLYREILYTEVYKVTTPYQS</sequence>
<dbReference type="AlphaFoldDB" id="A0A0W1APH0"/>